<comment type="caution">
    <text evidence="2">The sequence shown here is derived from an EMBL/GenBank/DDBJ whole genome shotgun (WGS) entry which is preliminary data.</text>
</comment>
<name>A0A4Q0XCW4_9FLAO</name>
<organism evidence="2 3">
    <name type="scientific">Gelidibacter gilvus</name>
    <dbReference type="NCBI Taxonomy" id="59602"/>
    <lineage>
        <taxon>Bacteria</taxon>
        <taxon>Pseudomonadati</taxon>
        <taxon>Bacteroidota</taxon>
        <taxon>Flavobacteriia</taxon>
        <taxon>Flavobacteriales</taxon>
        <taxon>Flavobacteriaceae</taxon>
        <taxon>Gelidibacter</taxon>
    </lineage>
</organism>
<reference evidence="2 3" key="1">
    <citation type="submission" date="2019-01" db="EMBL/GenBank/DDBJ databases">
        <title>Genome sequence of the Antarctic species Gelidibacter gilvus ACAM 158(T).</title>
        <authorList>
            <person name="Bowman J.P."/>
        </authorList>
    </citation>
    <scope>NUCLEOTIDE SEQUENCE [LARGE SCALE GENOMIC DNA]</scope>
    <source>
        <strain evidence="2 3">IC158</strain>
    </source>
</reference>
<evidence type="ECO:0000313" key="3">
    <source>
        <dbReference type="Proteomes" id="UP000289792"/>
    </source>
</evidence>
<dbReference type="RefSeq" id="WP_129018204.1">
    <property type="nucleotide sequence ID" value="NZ_SDDZ01000010.1"/>
</dbReference>
<dbReference type="Pfam" id="PF08818">
    <property type="entry name" value="DUF1801"/>
    <property type="match status" value="1"/>
</dbReference>
<protein>
    <submittedName>
        <fullName evidence="2">DUF1801 domain-containing protein</fullName>
    </submittedName>
</protein>
<dbReference type="OrthoDB" id="1121167at2"/>
<accession>A0A4Q0XCW4</accession>
<dbReference type="EMBL" id="SDDZ01000010">
    <property type="protein sequence ID" value="RXJ45772.1"/>
    <property type="molecule type" value="Genomic_DNA"/>
</dbReference>
<proteinExistence type="predicted"/>
<evidence type="ECO:0000313" key="2">
    <source>
        <dbReference type="EMBL" id="RXJ45772.1"/>
    </source>
</evidence>
<keyword evidence="3" id="KW-1185">Reference proteome</keyword>
<dbReference type="Proteomes" id="UP000289792">
    <property type="component" value="Unassembled WGS sequence"/>
</dbReference>
<evidence type="ECO:0000259" key="1">
    <source>
        <dbReference type="Pfam" id="PF08818"/>
    </source>
</evidence>
<feature type="domain" description="YdhG-like" evidence="1">
    <location>
        <begin position="19"/>
        <end position="115"/>
    </location>
</feature>
<gene>
    <name evidence="2" type="ORF">ESZ48_14410</name>
</gene>
<sequence length="128" mass="14831">MEHSEEFEQAIQSFSNEIKEIARQTRKLIYKVLPEVVEVVWIRQKNIGFGTGPKKKTEHFCWVMPATNHVNLGFNYGAELPDPKNLLEGTGKLFRHYKVKSVKELSNPDLIKILKYSTTYKIPPINTK</sequence>
<dbReference type="InterPro" id="IPR014922">
    <property type="entry name" value="YdhG-like"/>
</dbReference>
<dbReference type="AlphaFoldDB" id="A0A4Q0XCW4"/>
<dbReference type="SUPFAM" id="SSF159888">
    <property type="entry name" value="YdhG-like"/>
    <property type="match status" value="1"/>
</dbReference>